<comment type="caution">
    <text evidence="14">The sequence shown here is derived from an EMBL/GenBank/DDBJ whole genome shotgun (WGS) entry which is preliminary data.</text>
</comment>
<keyword evidence="7 12" id="KW-0067">ATP-binding</keyword>
<comment type="similarity">
    <text evidence="3 12">Belongs to the class-II aminoacyl-tRNA synthetase family. Type-1 seryl-tRNA synthetase subfamily.</text>
</comment>
<name>A0ABP7NVQ6_9GAMM</name>
<dbReference type="PANTHER" id="PTHR43697:SF1">
    <property type="entry name" value="SERINE--TRNA LIGASE"/>
    <property type="match status" value="1"/>
</dbReference>
<dbReference type="CDD" id="cd00770">
    <property type="entry name" value="SerRS_core"/>
    <property type="match status" value="1"/>
</dbReference>
<evidence type="ECO:0000256" key="3">
    <source>
        <dbReference type="ARBA" id="ARBA00010728"/>
    </source>
</evidence>
<dbReference type="PIRSF" id="PIRSF001529">
    <property type="entry name" value="Ser-tRNA-synth_IIa"/>
    <property type="match status" value="1"/>
</dbReference>
<evidence type="ECO:0000256" key="11">
    <source>
        <dbReference type="ARBA" id="ARBA00048823"/>
    </source>
</evidence>
<comment type="subunit">
    <text evidence="12">Homodimer. The tRNA molecule binds across the dimer.</text>
</comment>
<dbReference type="EMBL" id="BAABBO010000007">
    <property type="protein sequence ID" value="GAA3955097.1"/>
    <property type="molecule type" value="Genomic_DNA"/>
</dbReference>
<feature type="binding site" evidence="12">
    <location>
        <begin position="266"/>
        <end position="268"/>
    </location>
    <ligand>
        <name>ATP</name>
        <dbReference type="ChEBI" id="CHEBI:30616"/>
    </ligand>
</feature>
<dbReference type="SUPFAM" id="SSF55681">
    <property type="entry name" value="Class II aaRS and biotin synthetases"/>
    <property type="match status" value="1"/>
</dbReference>
<dbReference type="InterPro" id="IPR006195">
    <property type="entry name" value="aa-tRNA-synth_II"/>
</dbReference>
<dbReference type="PANTHER" id="PTHR43697">
    <property type="entry name" value="SERYL-TRNA SYNTHETASE"/>
    <property type="match status" value="1"/>
</dbReference>
<dbReference type="Pfam" id="PF00587">
    <property type="entry name" value="tRNA-synt_2b"/>
    <property type="match status" value="1"/>
</dbReference>
<dbReference type="InterPro" id="IPR010978">
    <property type="entry name" value="tRNA-bd_arm"/>
</dbReference>
<evidence type="ECO:0000256" key="5">
    <source>
        <dbReference type="ARBA" id="ARBA00022598"/>
    </source>
</evidence>
<organism evidence="14 15">
    <name type="scientific">Allohahella marinimesophila</name>
    <dbReference type="NCBI Taxonomy" id="1054972"/>
    <lineage>
        <taxon>Bacteria</taxon>
        <taxon>Pseudomonadati</taxon>
        <taxon>Pseudomonadota</taxon>
        <taxon>Gammaproteobacteria</taxon>
        <taxon>Oceanospirillales</taxon>
        <taxon>Hahellaceae</taxon>
        <taxon>Allohahella</taxon>
    </lineage>
</organism>
<keyword evidence="6 12" id="KW-0547">Nucleotide-binding</keyword>
<evidence type="ECO:0000256" key="10">
    <source>
        <dbReference type="ARBA" id="ARBA00047929"/>
    </source>
</evidence>
<dbReference type="PRINTS" id="PR00981">
    <property type="entry name" value="TRNASYNTHSER"/>
</dbReference>
<dbReference type="GO" id="GO:0016874">
    <property type="term" value="F:ligase activity"/>
    <property type="evidence" value="ECO:0007669"/>
    <property type="project" value="UniProtKB-KW"/>
</dbReference>
<keyword evidence="8 12" id="KW-0648">Protein biosynthesis</keyword>
<dbReference type="InterPro" id="IPR015866">
    <property type="entry name" value="Ser-tRNA-synth_1_N"/>
</dbReference>
<comment type="function">
    <text evidence="12">Catalyzes the attachment of serine to tRNA(Ser). Is also able to aminoacylate tRNA(Sec) with serine, to form the misacylated tRNA L-seryl-tRNA(Sec), which will be further converted into selenocysteinyl-tRNA(Sec).</text>
</comment>
<dbReference type="InterPro" id="IPR002317">
    <property type="entry name" value="Ser-tRNA-ligase_type_1"/>
</dbReference>
<sequence>MLDPKLLRQDIDSVASALARKNFKLDVERFQTLEAERKTLQVDTEQLQSERNATSKQIGQAKAKGEDTSAIMAAVAGLGERLDEKKKALVMLQDELDAMLAGLPNLPDDSVPAGKDESDNQEVLRWGDLPQFDFEPKEHHILAADNAALHGQMDFAAAAALSGSRFVVLKADIARLHRALAQFMLDTQVDKHGYHEVIVPLLVHEAALMGTGQLPKFADDLFKIPGDRDFYLIPTAEVPLTNLVSQQIVEADALPLKFVAHSNCFRSEAGAYGRDVSGMIRQHQFEKVELVQITRPEDSDAALEAMTGHAEAILRALKLPYRKVLLCGGDIGFSAAKTYDLEVWLPGQNAYREISSVSNTRDFQARRMQARWRAQAGAKPELVHTLNGSGLAVGRTLIAVLENYQQADGSIRIPEALQSWFGDRTHIGTAG</sequence>
<feature type="binding site" evidence="12">
    <location>
        <position position="389"/>
    </location>
    <ligand>
        <name>L-serine</name>
        <dbReference type="ChEBI" id="CHEBI:33384"/>
    </ligand>
</feature>
<evidence type="ECO:0000259" key="13">
    <source>
        <dbReference type="PROSITE" id="PS50862"/>
    </source>
</evidence>
<dbReference type="PROSITE" id="PS50862">
    <property type="entry name" value="AA_TRNA_LIGASE_II"/>
    <property type="match status" value="1"/>
</dbReference>
<evidence type="ECO:0000256" key="12">
    <source>
        <dbReference type="HAMAP-Rule" id="MF_00176"/>
    </source>
</evidence>
<keyword evidence="9 12" id="KW-0030">Aminoacyl-tRNA synthetase</keyword>
<evidence type="ECO:0000256" key="7">
    <source>
        <dbReference type="ARBA" id="ARBA00022840"/>
    </source>
</evidence>
<dbReference type="RefSeq" id="WP_344804333.1">
    <property type="nucleotide sequence ID" value="NZ_BAABBO010000007.1"/>
</dbReference>
<comment type="subcellular location">
    <subcellularLocation>
        <location evidence="1 12">Cytoplasm</location>
    </subcellularLocation>
</comment>
<comment type="catalytic activity">
    <reaction evidence="11 12">
        <text>tRNA(Ser) + L-serine + ATP = L-seryl-tRNA(Ser) + AMP + diphosphate + H(+)</text>
        <dbReference type="Rhea" id="RHEA:12292"/>
        <dbReference type="Rhea" id="RHEA-COMP:9669"/>
        <dbReference type="Rhea" id="RHEA-COMP:9703"/>
        <dbReference type="ChEBI" id="CHEBI:15378"/>
        <dbReference type="ChEBI" id="CHEBI:30616"/>
        <dbReference type="ChEBI" id="CHEBI:33019"/>
        <dbReference type="ChEBI" id="CHEBI:33384"/>
        <dbReference type="ChEBI" id="CHEBI:78442"/>
        <dbReference type="ChEBI" id="CHEBI:78533"/>
        <dbReference type="ChEBI" id="CHEBI:456215"/>
        <dbReference type="EC" id="6.1.1.11"/>
    </reaction>
</comment>
<comment type="catalytic activity">
    <reaction evidence="10 12">
        <text>tRNA(Sec) + L-serine + ATP = L-seryl-tRNA(Sec) + AMP + diphosphate + H(+)</text>
        <dbReference type="Rhea" id="RHEA:42580"/>
        <dbReference type="Rhea" id="RHEA-COMP:9742"/>
        <dbReference type="Rhea" id="RHEA-COMP:10128"/>
        <dbReference type="ChEBI" id="CHEBI:15378"/>
        <dbReference type="ChEBI" id="CHEBI:30616"/>
        <dbReference type="ChEBI" id="CHEBI:33019"/>
        <dbReference type="ChEBI" id="CHEBI:33384"/>
        <dbReference type="ChEBI" id="CHEBI:78442"/>
        <dbReference type="ChEBI" id="CHEBI:78533"/>
        <dbReference type="ChEBI" id="CHEBI:456215"/>
        <dbReference type="EC" id="6.1.1.11"/>
    </reaction>
</comment>
<dbReference type="Pfam" id="PF02403">
    <property type="entry name" value="Seryl_tRNA_N"/>
    <property type="match status" value="1"/>
</dbReference>
<evidence type="ECO:0000313" key="15">
    <source>
        <dbReference type="Proteomes" id="UP001501337"/>
    </source>
</evidence>
<dbReference type="Gene3D" id="1.10.287.40">
    <property type="entry name" value="Serine-tRNA synthetase, tRNA binding domain"/>
    <property type="match status" value="1"/>
</dbReference>
<gene>
    <name evidence="12 14" type="primary">serS</name>
    <name evidence="14" type="ORF">GCM10022278_12110</name>
</gene>
<comment type="domain">
    <text evidence="12">Consists of two distinct domains, a catalytic core and a N-terminal extension that is involved in tRNA binding.</text>
</comment>
<dbReference type="NCBIfam" id="TIGR00414">
    <property type="entry name" value="serS"/>
    <property type="match status" value="1"/>
</dbReference>
<dbReference type="InterPro" id="IPR042103">
    <property type="entry name" value="SerRS_1_N_sf"/>
</dbReference>
<keyword evidence="5 12" id="KW-0436">Ligase</keyword>
<feature type="binding site" evidence="12">
    <location>
        <position position="289"/>
    </location>
    <ligand>
        <name>L-serine</name>
        <dbReference type="ChEBI" id="CHEBI:33384"/>
    </ligand>
</feature>
<accession>A0ABP7NVQ6</accession>
<evidence type="ECO:0000256" key="6">
    <source>
        <dbReference type="ARBA" id="ARBA00022741"/>
    </source>
</evidence>
<dbReference type="EC" id="6.1.1.11" evidence="12"/>
<evidence type="ECO:0000256" key="8">
    <source>
        <dbReference type="ARBA" id="ARBA00022917"/>
    </source>
</evidence>
<evidence type="ECO:0000313" key="14">
    <source>
        <dbReference type="EMBL" id="GAA3955097.1"/>
    </source>
</evidence>
<dbReference type="InterPro" id="IPR045864">
    <property type="entry name" value="aa-tRNA-synth_II/BPL/LPL"/>
</dbReference>
<keyword evidence="4 12" id="KW-0963">Cytoplasm</keyword>
<comment type="caution">
    <text evidence="12">Lacks conserved residue(s) required for the propagation of feature annotation.</text>
</comment>
<reference evidence="15" key="1">
    <citation type="journal article" date="2019" name="Int. J. Syst. Evol. Microbiol.">
        <title>The Global Catalogue of Microorganisms (GCM) 10K type strain sequencing project: providing services to taxonomists for standard genome sequencing and annotation.</title>
        <authorList>
            <consortium name="The Broad Institute Genomics Platform"/>
            <consortium name="The Broad Institute Genome Sequencing Center for Infectious Disease"/>
            <person name="Wu L."/>
            <person name="Ma J."/>
        </authorList>
    </citation>
    <scope>NUCLEOTIDE SEQUENCE [LARGE SCALE GENOMIC DNA]</scope>
    <source>
        <strain evidence="15">JCM 17555</strain>
    </source>
</reference>
<evidence type="ECO:0000256" key="2">
    <source>
        <dbReference type="ARBA" id="ARBA00005045"/>
    </source>
</evidence>
<dbReference type="Proteomes" id="UP001501337">
    <property type="component" value="Unassembled WGS sequence"/>
</dbReference>
<feature type="binding site" evidence="12">
    <location>
        <begin position="353"/>
        <end position="356"/>
    </location>
    <ligand>
        <name>ATP</name>
        <dbReference type="ChEBI" id="CHEBI:30616"/>
    </ligand>
</feature>
<dbReference type="HAMAP" id="MF_00176">
    <property type="entry name" value="Ser_tRNA_synth_type1"/>
    <property type="match status" value="1"/>
</dbReference>
<feature type="domain" description="Aminoacyl-transfer RNA synthetases class-II family profile" evidence="13">
    <location>
        <begin position="175"/>
        <end position="414"/>
    </location>
</feature>
<feature type="binding site" evidence="12">
    <location>
        <begin position="235"/>
        <end position="237"/>
    </location>
    <ligand>
        <name>L-serine</name>
        <dbReference type="ChEBI" id="CHEBI:33384"/>
    </ligand>
</feature>
<proteinExistence type="inferred from homology"/>
<dbReference type="InterPro" id="IPR033729">
    <property type="entry name" value="SerRS_core"/>
</dbReference>
<keyword evidence="15" id="KW-1185">Reference proteome</keyword>
<dbReference type="SUPFAM" id="SSF46589">
    <property type="entry name" value="tRNA-binding arm"/>
    <property type="match status" value="1"/>
</dbReference>
<dbReference type="InterPro" id="IPR002314">
    <property type="entry name" value="aa-tRNA-synt_IIb"/>
</dbReference>
<dbReference type="Gene3D" id="3.30.930.10">
    <property type="entry name" value="Bira Bifunctional Protein, Domain 2"/>
    <property type="match status" value="1"/>
</dbReference>
<evidence type="ECO:0000256" key="4">
    <source>
        <dbReference type="ARBA" id="ARBA00022490"/>
    </source>
</evidence>
<evidence type="ECO:0000256" key="1">
    <source>
        <dbReference type="ARBA" id="ARBA00004496"/>
    </source>
</evidence>
<comment type="pathway">
    <text evidence="2 12">Aminoacyl-tRNA biosynthesis; selenocysteinyl-tRNA(Sec) biosynthesis; L-seryl-tRNA(Sec) from L-serine and tRNA(Sec): step 1/1.</text>
</comment>
<evidence type="ECO:0000256" key="9">
    <source>
        <dbReference type="ARBA" id="ARBA00023146"/>
    </source>
</evidence>
<protein>
    <recommendedName>
        <fullName evidence="12">Serine--tRNA ligase</fullName>
        <ecNumber evidence="12">6.1.1.11</ecNumber>
    </recommendedName>
    <alternativeName>
        <fullName evidence="12">Seryl-tRNA synthetase</fullName>
        <shortName evidence="12">SerRS</shortName>
    </alternativeName>
    <alternativeName>
        <fullName evidence="12">Seryl-tRNA(Ser/Sec) synthetase</fullName>
    </alternativeName>
</protein>